<dbReference type="RefSeq" id="WP_160894946.1">
    <property type="nucleotide sequence ID" value="NZ_WUMU01000015.1"/>
</dbReference>
<reference evidence="6 7" key="1">
    <citation type="submission" date="2019-12" db="EMBL/GenBank/DDBJ databases">
        <authorList>
            <person name="Li M."/>
        </authorList>
    </citation>
    <scope>NUCLEOTIDE SEQUENCE [LARGE SCALE GENOMIC DNA]</scope>
    <source>
        <strain evidence="6 7">GBMRC 2024</strain>
    </source>
</reference>
<feature type="transmembrane region" description="Helical" evidence="5">
    <location>
        <begin position="48"/>
        <end position="66"/>
    </location>
</feature>
<dbReference type="Pfam" id="PF01925">
    <property type="entry name" value="TauE"/>
    <property type="match status" value="1"/>
</dbReference>
<dbReference type="EMBL" id="WUMU01000015">
    <property type="protein sequence ID" value="MXN18825.1"/>
    <property type="molecule type" value="Genomic_DNA"/>
</dbReference>
<dbReference type="PANTHER" id="PTHR43483:SF3">
    <property type="entry name" value="MEMBRANE TRANSPORTER PROTEIN HI_0806-RELATED"/>
    <property type="match status" value="1"/>
</dbReference>
<evidence type="ECO:0000313" key="6">
    <source>
        <dbReference type="EMBL" id="MXN18825.1"/>
    </source>
</evidence>
<keyword evidence="3 5" id="KW-1133">Transmembrane helix</keyword>
<dbReference type="GO" id="GO:0005886">
    <property type="term" value="C:plasma membrane"/>
    <property type="evidence" value="ECO:0007669"/>
    <property type="project" value="UniProtKB-SubCell"/>
</dbReference>
<dbReference type="PANTHER" id="PTHR43483">
    <property type="entry name" value="MEMBRANE TRANSPORTER PROTEIN HI_0806-RELATED"/>
    <property type="match status" value="1"/>
</dbReference>
<sequence>MFLIFVVILALTGAFAGVVSGLLGVGGGIFLVPVFLVLFRAFGVSEEVVMQMCVGTSTATIIATSLRSVVTHNGKGAVDWGVLKSWGPAMGLGAVLGVLAATAMHSDTLMAIFGIVAALMGVYMLAGAPRGRLAPSLPGPAVYAPLSGFIGFVCAMMGIGGGTFGVPALSAFGLPVQRAIATSAGFGAVISLPACVTYLLGSTGNAQTLPLTVGYVNLPTFALISLMTCLTVPFGVRLAHVLPAVRLRLIFAFFIILAALNMLRKAFF</sequence>
<comment type="similarity">
    <text evidence="5">Belongs to the 4-toluene sulfonate uptake permease (TSUP) (TC 2.A.102) family.</text>
</comment>
<feature type="transmembrane region" description="Helical" evidence="5">
    <location>
        <begin position="26"/>
        <end position="43"/>
    </location>
</feature>
<dbReference type="InterPro" id="IPR002781">
    <property type="entry name" value="TM_pro_TauE-like"/>
</dbReference>
<evidence type="ECO:0000256" key="5">
    <source>
        <dbReference type="RuleBase" id="RU363041"/>
    </source>
</evidence>
<protein>
    <recommendedName>
        <fullName evidence="5">Probable membrane transporter protein</fullName>
    </recommendedName>
</protein>
<accession>A0A6L7G3Y9</accession>
<dbReference type="AlphaFoldDB" id="A0A6L7G3Y9"/>
<name>A0A6L7G3Y9_9RHOB</name>
<evidence type="ECO:0000313" key="7">
    <source>
        <dbReference type="Proteomes" id="UP000477911"/>
    </source>
</evidence>
<feature type="transmembrane region" description="Helical" evidence="5">
    <location>
        <begin position="149"/>
        <end position="172"/>
    </location>
</feature>
<feature type="transmembrane region" description="Helical" evidence="5">
    <location>
        <begin position="179"/>
        <end position="200"/>
    </location>
</feature>
<feature type="transmembrane region" description="Helical" evidence="5">
    <location>
        <begin position="245"/>
        <end position="263"/>
    </location>
</feature>
<keyword evidence="7" id="KW-1185">Reference proteome</keyword>
<evidence type="ECO:0000256" key="1">
    <source>
        <dbReference type="ARBA" id="ARBA00004141"/>
    </source>
</evidence>
<evidence type="ECO:0000256" key="2">
    <source>
        <dbReference type="ARBA" id="ARBA00022692"/>
    </source>
</evidence>
<evidence type="ECO:0000256" key="3">
    <source>
        <dbReference type="ARBA" id="ARBA00022989"/>
    </source>
</evidence>
<keyword evidence="2 5" id="KW-0812">Transmembrane</keyword>
<keyword evidence="5" id="KW-1003">Cell membrane</keyword>
<organism evidence="6 7">
    <name type="scientific">Pseudooceanicola albus</name>
    <dbReference type="NCBI Taxonomy" id="2692189"/>
    <lineage>
        <taxon>Bacteria</taxon>
        <taxon>Pseudomonadati</taxon>
        <taxon>Pseudomonadota</taxon>
        <taxon>Alphaproteobacteria</taxon>
        <taxon>Rhodobacterales</taxon>
        <taxon>Paracoccaceae</taxon>
        <taxon>Pseudooceanicola</taxon>
    </lineage>
</organism>
<evidence type="ECO:0000256" key="4">
    <source>
        <dbReference type="ARBA" id="ARBA00023136"/>
    </source>
</evidence>
<dbReference type="Proteomes" id="UP000477911">
    <property type="component" value="Unassembled WGS sequence"/>
</dbReference>
<gene>
    <name evidence="6" type="ORF">GR170_13320</name>
</gene>
<comment type="subcellular location">
    <subcellularLocation>
        <location evidence="5">Cell membrane</location>
        <topology evidence="5">Multi-pass membrane protein</topology>
    </subcellularLocation>
    <subcellularLocation>
        <location evidence="1">Membrane</location>
        <topology evidence="1">Multi-pass membrane protein</topology>
    </subcellularLocation>
</comment>
<comment type="caution">
    <text evidence="6">The sequence shown here is derived from an EMBL/GenBank/DDBJ whole genome shotgun (WGS) entry which is preliminary data.</text>
</comment>
<feature type="transmembrane region" description="Helical" evidence="5">
    <location>
        <begin position="111"/>
        <end position="129"/>
    </location>
</feature>
<proteinExistence type="inferred from homology"/>
<feature type="transmembrane region" description="Helical" evidence="5">
    <location>
        <begin position="220"/>
        <end position="238"/>
    </location>
</feature>
<keyword evidence="4 5" id="KW-0472">Membrane</keyword>
<feature type="transmembrane region" description="Helical" evidence="5">
    <location>
        <begin position="86"/>
        <end position="104"/>
    </location>
</feature>